<reference evidence="1 2" key="1">
    <citation type="journal article" date="2015" name="Nature">
        <title>rRNA introns, odd ribosomes, and small enigmatic genomes across a large radiation of phyla.</title>
        <authorList>
            <person name="Brown C.T."/>
            <person name="Hug L.A."/>
            <person name="Thomas B.C."/>
            <person name="Sharon I."/>
            <person name="Castelle C.J."/>
            <person name="Singh A."/>
            <person name="Wilkins M.J."/>
            <person name="Williams K.H."/>
            <person name="Banfield J.F."/>
        </authorList>
    </citation>
    <scope>NUCLEOTIDE SEQUENCE [LARGE SCALE GENOMIC DNA]</scope>
</reference>
<accession>A0A0G0PP17</accession>
<dbReference type="Proteomes" id="UP000033881">
    <property type="component" value="Unassembled WGS sequence"/>
</dbReference>
<dbReference type="AlphaFoldDB" id="A0A0G0PP17"/>
<dbReference type="STRING" id="1618574.UT24_C0022G0015"/>
<evidence type="ECO:0000313" key="2">
    <source>
        <dbReference type="Proteomes" id="UP000033881"/>
    </source>
</evidence>
<organism evidence="1 2">
    <name type="scientific">Candidatus Woesebacteria bacterium GW2011_GWB1_39_12</name>
    <dbReference type="NCBI Taxonomy" id="1618574"/>
    <lineage>
        <taxon>Bacteria</taxon>
        <taxon>Candidatus Woeseibacteriota</taxon>
    </lineage>
</organism>
<evidence type="ECO:0000313" key="1">
    <source>
        <dbReference type="EMBL" id="KKQ99894.1"/>
    </source>
</evidence>
<dbReference type="EMBL" id="LBWB01000022">
    <property type="protein sequence ID" value="KKQ99894.1"/>
    <property type="molecule type" value="Genomic_DNA"/>
</dbReference>
<name>A0A0G0PP17_9BACT</name>
<protein>
    <submittedName>
        <fullName evidence="1">Uncharacterized protein</fullName>
    </submittedName>
</protein>
<comment type="caution">
    <text evidence="1">The sequence shown here is derived from an EMBL/GenBank/DDBJ whole genome shotgun (WGS) entry which is preliminary data.</text>
</comment>
<gene>
    <name evidence="1" type="ORF">UT24_C0022G0015</name>
</gene>
<proteinExistence type="predicted"/>
<sequence length="154" mass="18330">MTSREIFAEYQTSTDQNHLRFDFLKEWNIETIPVCKIPPETYLIAFVRRSLQNIGIRLYSEINGDFPLSTIDWQDAEEVFFVKKGTCGHFHCSFAKTLYLDRNIFEFLHTWISIREDFDWGSGSGLDEQYQNIQSRMKKALTQFITEQLRINIW</sequence>